<accession>A0AAV4WLT7</accession>
<gene>
    <name evidence="1" type="ORF">CDAR_227721</name>
</gene>
<dbReference type="AlphaFoldDB" id="A0AAV4WLT7"/>
<organism evidence="1 2">
    <name type="scientific">Caerostris darwini</name>
    <dbReference type="NCBI Taxonomy" id="1538125"/>
    <lineage>
        <taxon>Eukaryota</taxon>
        <taxon>Metazoa</taxon>
        <taxon>Ecdysozoa</taxon>
        <taxon>Arthropoda</taxon>
        <taxon>Chelicerata</taxon>
        <taxon>Arachnida</taxon>
        <taxon>Araneae</taxon>
        <taxon>Araneomorphae</taxon>
        <taxon>Entelegynae</taxon>
        <taxon>Araneoidea</taxon>
        <taxon>Araneidae</taxon>
        <taxon>Caerostris</taxon>
    </lineage>
</organism>
<name>A0AAV4WLT7_9ARAC</name>
<protein>
    <submittedName>
        <fullName evidence="1">Uncharacterized protein</fullName>
    </submittedName>
</protein>
<evidence type="ECO:0000313" key="2">
    <source>
        <dbReference type="Proteomes" id="UP001054837"/>
    </source>
</evidence>
<proteinExistence type="predicted"/>
<dbReference type="Proteomes" id="UP001054837">
    <property type="component" value="Unassembled WGS sequence"/>
</dbReference>
<sequence length="141" mass="16077">MHTNFNSNPHIGAIPMDSRLNIAVILHIIEYPMMNQNPFPSLTEGEKCLNILFGDLAPKNKKLEQPLETYIHRPRFHDLGAILVITEKDTKSSTFFTRETVFLILRYVLHGHGPFWSSSKGCLCFEAASSDEIYVTLHSME</sequence>
<evidence type="ECO:0000313" key="1">
    <source>
        <dbReference type="EMBL" id="GIY83278.1"/>
    </source>
</evidence>
<keyword evidence="2" id="KW-1185">Reference proteome</keyword>
<reference evidence="1 2" key="1">
    <citation type="submission" date="2021-06" db="EMBL/GenBank/DDBJ databases">
        <title>Caerostris darwini draft genome.</title>
        <authorList>
            <person name="Kono N."/>
            <person name="Arakawa K."/>
        </authorList>
    </citation>
    <scope>NUCLEOTIDE SEQUENCE [LARGE SCALE GENOMIC DNA]</scope>
</reference>
<dbReference type="EMBL" id="BPLQ01014799">
    <property type="protein sequence ID" value="GIY83278.1"/>
    <property type="molecule type" value="Genomic_DNA"/>
</dbReference>
<comment type="caution">
    <text evidence="1">The sequence shown here is derived from an EMBL/GenBank/DDBJ whole genome shotgun (WGS) entry which is preliminary data.</text>
</comment>